<dbReference type="Proteomes" id="UP000605986">
    <property type="component" value="Unassembled WGS sequence"/>
</dbReference>
<keyword evidence="11" id="KW-1185">Reference proteome</keyword>
<dbReference type="SMART" id="SM00066">
    <property type="entry name" value="GAL4"/>
    <property type="match status" value="1"/>
</dbReference>
<gene>
    <name evidence="10" type="ORF">F53441_4800</name>
</gene>
<dbReference type="InterPro" id="IPR007219">
    <property type="entry name" value="XnlR_reg_dom"/>
</dbReference>
<feature type="region of interest" description="Disordered" evidence="8">
    <location>
        <begin position="576"/>
        <end position="634"/>
    </location>
</feature>
<dbReference type="Pfam" id="PF00172">
    <property type="entry name" value="Zn_clus"/>
    <property type="match status" value="1"/>
</dbReference>
<dbReference type="CDD" id="cd00067">
    <property type="entry name" value="GAL4"/>
    <property type="match status" value="1"/>
</dbReference>
<evidence type="ECO:0000313" key="10">
    <source>
        <dbReference type="EMBL" id="KAF4452348.1"/>
    </source>
</evidence>
<dbReference type="EMBL" id="JAADJG010000190">
    <property type="protein sequence ID" value="KAF4452348.1"/>
    <property type="molecule type" value="Genomic_DNA"/>
</dbReference>
<dbReference type="PROSITE" id="PS50048">
    <property type="entry name" value="ZN2_CY6_FUNGAL_2"/>
    <property type="match status" value="1"/>
</dbReference>
<feature type="compositionally biased region" description="Polar residues" evidence="8">
    <location>
        <begin position="576"/>
        <end position="585"/>
    </location>
</feature>
<evidence type="ECO:0000259" key="9">
    <source>
        <dbReference type="PROSITE" id="PS50048"/>
    </source>
</evidence>
<keyword evidence="4" id="KW-0805">Transcription regulation</keyword>
<evidence type="ECO:0000256" key="6">
    <source>
        <dbReference type="ARBA" id="ARBA00023163"/>
    </source>
</evidence>
<dbReference type="GO" id="GO:0045944">
    <property type="term" value="P:positive regulation of transcription by RNA polymerase II"/>
    <property type="evidence" value="ECO:0007669"/>
    <property type="project" value="TreeGrafter"/>
</dbReference>
<dbReference type="Pfam" id="PF04082">
    <property type="entry name" value="Fungal_trans"/>
    <property type="match status" value="1"/>
</dbReference>
<feature type="compositionally biased region" description="Polar residues" evidence="8">
    <location>
        <begin position="594"/>
        <end position="612"/>
    </location>
</feature>
<keyword evidence="3" id="KW-0862">Zinc</keyword>
<dbReference type="OrthoDB" id="2399539at2759"/>
<dbReference type="InterPro" id="IPR052202">
    <property type="entry name" value="Yeast_MetPath_Reg"/>
</dbReference>
<evidence type="ECO:0000256" key="2">
    <source>
        <dbReference type="ARBA" id="ARBA00022723"/>
    </source>
</evidence>
<dbReference type="GO" id="GO:0000981">
    <property type="term" value="F:DNA-binding transcription factor activity, RNA polymerase II-specific"/>
    <property type="evidence" value="ECO:0007669"/>
    <property type="project" value="InterPro"/>
</dbReference>
<feature type="domain" description="Zn(2)-C6 fungal-type" evidence="9">
    <location>
        <begin position="24"/>
        <end position="54"/>
    </location>
</feature>
<reference evidence="10" key="1">
    <citation type="submission" date="2020-01" db="EMBL/GenBank/DDBJ databases">
        <title>Identification and distribution of gene clusters putatively required for synthesis of sphingolipid metabolism inhibitors in phylogenetically diverse species of the filamentous fungus Fusarium.</title>
        <authorList>
            <person name="Kim H.-S."/>
            <person name="Busman M."/>
            <person name="Brown D.W."/>
            <person name="Divon H."/>
            <person name="Uhlig S."/>
            <person name="Proctor R.H."/>
        </authorList>
    </citation>
    <scope>NUCLEOTIDE SEQUENCE</scope>
    <source>
        <strain evidence="10">NRRL 53441</strain>
    </source>
</reference>
<evidence type="ECO:0000256" key="3">
    <source>
        <dbReference type="ARBA" id="ARBA00022833"/>
    </source>
</evidence>
<dbReference type="SUPFAM" id="SSF57701">
    <property type="entry name" value="Zn2/Cys6 DNA-binding domain"/>
    <property type="match status" value="1"/>
</dbReference>
<evidence type="ECO:0000256" key="8">
    <source>
        <dbReference type="SAM" id="MobiDB-lite"/>
    </source>
</evidence>
<evidence type="ECO:0000256" key="5">
    <source>
        <dbReference type="ARBA" id="ARBA00023125"/>
    </source>
</evidence>
<dbReference type="PROSITE" id="PS00463">
    <property type="entry name" value="ZN2_CY6_FUNGAL_1"/>
    <property type="match status" value="1"/>
</dbReference>
<dbReference type="InterPro" id="IPR036864">
    <property type="entry name" value="Zn2-C6_fun-type_DNA-bd_sf"/>
</dbReference>
<evidence type="ECO:0000313" key="11">
    <source>
        <dbReference type="Proteomes" id="UP000605986"/>
    </source>
</evidence>
<evidence type="ECO:0000256" key="7">
    <source>
        <dbReference type="ARBA" id="ARBA00023242"/>
    </source>
</evidence>
<keyword evidence="2" id="KW-0479">Metal-binding</keyword>
<evidence type="ECO:0000256" key="4">
    <source>
        <dbReference type="ARBA" id="ARBA00023015"/>
    </source>
</evidence>
<comment type="subcellular location">
    <subcellularLocation>
        <location evidence="1">Nucleus</location>
    </subcellularLocation>
</comment>
<dbReference type="PANTHER" id="PTHR47782">
    <property type="entry name" value="ZN(II)2CYS6 TRANSCRIPTION FACTOR (EUROFUNG)-RELATED"/>
    <property type="match status" value="1"/>
</dbReference>
<organism evidence="10 11">
    <name type="scientific">Fusarium austroafricanum</name>
    <dbReference type="NCBI Taxonomy" id="2364996"/>
    <lineage>
        <taxon>Eukaryota</taxon>
        <taxon>Fungi</taxon>
        <taxon>Dikarya</taxon>
        <taxon>Ascomycota</taxon>
        <taxon>Pezizomycotina</taxon>
        <taxon>Sordariomycetes</taxon>
        <taxon>Hypocreomycetidae</taxon>
        <taxon>Hypocreales</taxon>
        <taxon>Nectriaceae</taxon>
        <taxon>Fusarium</taxon>
        <taxon>Fusarium concolor species complex</taxon>
    </lineage>
</organism>
<keyword evidence="7" id="KW-0539">Nucleus</keyword>
<dbReference type="AlphaFoldDB" id="A0A8H4KMF2"/>
<dbReference type="GO" id="GO:0005634">
    <property type="term" value="C:nucleus"/>
    <property type="evidence" value="ECO:0007669"/>
    <property type="project" value="UniProtKB-SubCell"/>
</dbReference>
<feature type="region of interest" description="Disordered" evidence="8">
    <location>
        <begin position="83"/>
        <end position="105"/>
    </location>
</feature>
<name>A0A8H4KMF2_9HYPO</name>
<dbReference type="CDD" id="cd12148">
    <property type="entry name" value="fungal_TF_MHR"/>
    <property type="match status" value="1"/>
</dbReference>
<accession>A0A8H4KMF2</accession>
<evidence type="ECO:0000256" key="1">
    <source>
        <dbReference type="ARBA" id="ARBA00004123"/>
    </source>
</evidence>
<sequence length="695" mass="78231">MEPTPGKRARSNEFTTIDQLKSVPCKRCRARKVKCDGDFPSCLGCTKANVSCIVADFSAPGDYTRLEAQQLEAKVHRLETLLASTPQNRGGGPVDETSPSTASPRYVGPESGAGFFQSTLRTYYKWPYRIAPIRQHQPLSSLCNAPHPFPAIYFAQDAVSSYFGEFHHAHPFLGRDYVYRVLWKQCESIDEDVTNYELFQLNMVIAIGSVRLYRQGKTDLHPFGFFMAALEAKPPSSSSFSTIEDVESLLLVSWFGAYYNIGCSLWDLGRLCIRMAIELNLHRKQDRHLLEMPDYEQRCLKVFWESYLLDRVSSCTLGRPFALEDSVIEVDLPLSDGLEEDVRVLNWHVSLSRITSRIHCSLNEQPSAASTHCRQPPQTSNNRSASRMGETYALLRRVHTEMKELRRRAPSRSKPRSIYQAEDFFELTYQDRRLWFLRVAVDRLSPGTTNQSKALLRPCYEAACGVINAYARLKDASLVTFTRTHMHSIFIASLVVVAFIHANESDPVLAVNSTSPVDLEYWLDDLTDGPNTGTHAGSTEVLQRARDILSWLAEGMPDLAIYAQVFITLEQDLTRSNSRVDQQANSDDERGRTRQQARIDSTGSQSFGNPATQGGGVERRDANNNTAQPAPAPNEALCHGQVFLESLPNEYSGLQASHNIMWPLSDFFGAENLDPNLSNFVWDMTLPWDLSPPTM</sequence>
<proteinExistence type="predicted"/>
<dbReference type="GO" id="GO:0006351">
    <property type="term" value="P:DNA-templated transcription"/>
    <property type="evidence" value="ECO:0007669"/>
    <property type="project" value="InterPro"/>
</dbReference>
<comment type="caution">
    <text evidence="10">The sequence shown here is derived from an EMBL/GenBank/DDBJ whole genome shotgun (WGS) entry which is preliminary data.</text>
</comment>
<keyword evidence="5" id="KW-0238">DNA-binding</keyword>
<dbReference type="GO" id="GO:0043565">
    <property type="term" value="F:sequence-specific DNA binding"/>
    <property type="evidence" value="ECO:0007669"/>
    <property type="project" value="TreeGrafter"/>
</dbReference>
<dbReference type="SMART" id="SM00906">
    <property type="entry name" value="Fungal_trans"/>
    <property type="match status" value="1"/>
</dbReference>
<dbReference type="GO" id="GO:0008270">
    <property type="term" value="F:zinc ion binding"/>
    <property type="evidence" value="ECO:0007669"/>
    <property type="project" value="InterPro"/>
</dbReference>
<protein>
    <recommendedName>
        <fullName evidence="9">Zn(2)-C6 fungal-type domain-containing protein</fullName>
    </recommendedName>
</protein>
<dbReference type="Gene3D" id="4.10.240.10">
    <property type="entry name" value="Zn(2)-C6 fungal-type DNA-binding domain"/>
    <property type="match status" value="1"/>
</dbReference>
<dbReference type="PANTHER" id="PTHR47782:SF12">
    <property type="entry name" value="ZN(II)2CYS6 TRANSCRIPTION FACTOR (EUROFUNG)"/>
    <property type="match status" value="1"/>
</dbReference>
<dbReference type="InterPro" id="IPR001138">
    <property type="entry name" value="Zn2Cys6_DnaBD"/>
</dbReference>
<keyword evidence="6" id="KW-0804">Transcription</keyword>